<dbReference type="Proteomes" id="UP000248764">
    <property type="component" value="Unassembled WGS sequence"/>
</dbReference>
<dbReference type="EMBL" id="POTW01000007">
    <property type="protein sequence ID" value="PZF85615.1"/>
    <property type="molecule type" value="Genomic_DNA"/>
</dbReference>
<dbReference type="PANTHER" id="PTHR43798:SF31">
    <property type="entry name" value="AB HYDROLASE SUPERFAMILY PROTEIN YCLE"/>
    <property type="match status" value="1"/>
</dbReference>
<dbReference type="AlphaFoldDB" id="A0A2W2BER4"/>
<proteinExistence type="predicted"/>
<dbReference type="SUPFAM" id="SSF53474">
    <property type="entry name" value="alpha/beta-Hydrolases"/>
    <property type="match status" value="1"/>
</dbReference>
<dbReference type="GO" id="GO:0016020">
    <property type="term" value="C:membrane"/>
    <property type="evidence" value="ECO:0007669"/>
    <property type="project" value="TreeGrafter"/>
</dbReference>
<reference evidence="3 4" key="1">
    <citation type="submission" date="2018-01" db="EMBL/GenBank/DDBJ databases">
        <title>Draft genome sequence of Jiangella sp. GTF31.</title>
        <authorList>
            <person name="Sahin N."/>
            <person name="Ay H."/>
            <person name="Saygin H."/>
        </authorList>
    </citation>
    <scope>NUCLEOTIDE SEQUENCE [LARGE SCALE GENOMIC DNA]</scope>
    <source>
        <strain evidence="3 4">GTF31</strain>
    </source>
</reference>
<dbReference type="InterPro" id="IPR050266">
    <property type="entry name" value="AB_hydrolase_sf"/>
</dbReference>
<dbReference type="Gene3D" id="3.40.50.1820">
    <property type="entry name" value="alpha/beta hydrolase"/>
    <property type="match status" value="1"/>
</dbReference>
<feature type="domain" description="AB hydrolase-1" evidence="2">
    <location>
        <begin position="26"/>
        <end position="244"/>
    </location>
</feature>
<evidence type="ECO:0000259" key="2">
    <source>
        <dbReference type="Pfam" id="PF12697"/>
    </source>
</evidence>
<dbReference type="InterPro" id="IPR029058">
    <property type="entry name" value="AB_hydrolase_fold"/>
</dbReference>
<gene>
    <name evidence="3" type="ORF">C1I92_04410</name>
</gene>
<dbReference type="Pfam" id="PF12697">
    <property type="entry name" value="Abhydrolase_6"/>
    <property type="match status" value="1"/>
</dbReference>
<dbReference type="PANTHER" id="PTHR43798">
    <property type="entry name" value="MONOACYLGLYCEROL LIPASE"/>
    <property type="match status" value="1"/>
</dbReference>
<comment type="caution">
    <text evidence="3">The sequence shown here is derived from an EMBL/GenBank/DDBJ whole genome shotgun (WGS) entry which is preliminary data.</text>
</comment>
<protein>
    <submittedName>
        <fullName evidence="3">Alpha/beta hydrolase</fullName>
    </submittedName>
</protein>
<keyword evidence="1 3" id="KW-0378">Hydrolase</keyword>
<dbReference type="RefSeq" id="WP_111253455.1">
    <property type="nucleotide sequence ID" value="NZ_POTW01000007.1"/>
</dbReference>
<accession>A0A2W2BER4</accession>
<evidence type="ECO:0000313" key="4">
    <source>
        <dbReference type="Proteomes" id="UP000248764"/>
    </source>
</evidence>
<organism evidence="3 4">
    <name type="scientific">Jiangella anatolica</name>
    <dbReference type="NCBI Taxonomy" id="2670374"/>
    <lineage>
        <taxon>Bacteria</taxon>
        <taxon>Bacillati</taxon>
        <taxon>Actinomycetota</taxon>
        <taxon>Actinomycetes</taxon>
        <taxon>Jiangellales</taxon>
        <taxon>Jiangellaceae</taxon>
        <taxon>Jiangella</taxon>
    </lineage>
</organism>
<dbReference type="GO" id="GO:0016787">
    <property type="term" value="F:hydrolase activity"/>
    <property type="evidence" value="ECO:0007669"/>
    <property type="project" value="UniProtKB-KW"/>
</dbReference>
<dbReference type="PRINTS" id="PR00111">
    <property type="entry name" value="ABHYDROLASE"/>
</dbReference>
<keyword evidence="4" id="KW-1185">Reference proteome</keyword>
<evidence type="ECO:0000313" key="3">
    <source>
        <dbReference type="EMBL" id="PZF85615.1"/>
    </source>
</evidence>
<dbReference type="InterPro" id="IPR000073">
    <property type="entry name" value="AB_hydrolase_1"/>
</dbReference>
<name>A0A2W2BER4_9ACTN</name>
<sequence>MTPELALTRLGGAENGRPLLVVGPSLGTSVAALWDRCARLLADRFDVIGWDLPGHGSSRPAAGPFTVAELADAVRAAAVERAAGRPVAYAGVSLGGAVAFELATRPEPFGLLVAVASAPRIGEPASWHERAALVRRAGTPVMVESSARRWFAPDFTERDPSTAGALLTSLAQADRWSYAWACEALAAFDRSGSDGAGAVPLHVVAGEHDPVVPPAAAERIPATAVRVLPGCGHLPPAEVPDAMAGLLAGLLLTREATP</sequence>
<evidence type="ECO:0000256" key="1">
    <source>
        <dbReference type="ARBA" id="ARBA00022801"/>
    </source>
</evidence>